<dbReference type="PANTHER" id="PTHR48051:SF46">
    <property type="entry name" value="LEUCINE RICH REPEAT-CONTAINING DOMAIN PROTEIN"/>
    <property type="match status" value="1"/>
</dbReference>
<keyword evidence="1" id="KW-0433">Leucine-rich repeat</keyword>
<feature type="compositionally biased region" description="Basic and acidic residues" evidence="3">
    <location>
        <begin position="734"/>
        <end position="744"/>
    </location>
</feature>
<reference evidence="4" key="1">
    <citation type="submission" date="2021-01" db="EMBL/GenBank/DDBJ databases">
        <authorList>
            <person name="Corre E."/>
            <person name="Pelletier E."/>
            <person name="Niang G."/>
            <person name="Scheremetjew M."/>
            <person name="Finn R."/>
            <person name="Kale V."/>
            <person name="Holt S."/>
            <person name="Cochrane G."/>
            <person name="Meng A."/>
            <person name="Brown T."/>
            <person name="Cohen L."/>
        </authorList>
    </citation>
    <scope>NUCLEOTIDE SEQUENCE</scope>
</reference>
<dbReference type="Gene3D" id="3.80.10.10">
    <property type="entry name" value="Ribonuclease Inhibitor"/>
    <property type="match status" value="2"/>
</dbReference>
<feature type="compositionally biased region" description="Basic and acidic residues" evidence="3">
    <location>
        <begin position="51"/>
        <end position="61"/>
    </location>
</feature>
<feature type="region of interest" description="Disordered" evidence="3">
    <location>
        <begin position="1"/>
        <end position="67"/>
    </location>
</feature>
<sequence length="1000" mass="113725">MFCLGPFCGRFPDEHQDSDDDDETDQTKAARWDWRKDPKMFRKKTPSRKRRQDDSSSKDKQSGNSAAYRWTASTSTILVPIRGGEGTKTVSQSFKRIATSDVHLPPSMLNSISQLGNVHTIELTRCALTDLPPSLDNLEMLHVVSLKYNHLTTFPRDISKCSKIEKIILDHNFITMVPQAVFGPDTFSNLEVLTLSNNQISLLPHDFARTGSHNNIAFVDLSNNRIPRLPESICQCKNLSVLDVSQNKLDFLPELRLRNLKKLFVSFNQLRRLPESIGDCSLLEKIRMVSNHVKELPVSILKLWDKKEGHLEEFLVDKNPLVRPSITAFEMGGIDQAFALFERSLQDGALAIQGSEGLARKMIQDTEATMLAVKDQTNGATEALSKGEGYEARSGDFVDQCLEKFLAEPVHAPYRNIIKWEEPGVYQFGNQKVKMRVDSRTHLLEAMDKGTWVSIEEFILNLEKSHHYYFSKYRGDTKKIQAVRCMEATLLLKKKQMYIDKVKSSRRAHKKGQESVKDDGWNDMVRITDLDLYFNLLVYNSKAMFSTCQTLFDNFEKGGDDRPPDKMTRHEFEALCQAVLETVSEEIVDQMWGLMSVSRDANLELCTFVAAWHIHDISAPDPWIKRMAQVLHLEYYSMTMKEMRERLRAKGASDPSPLLEKVDVDSDDDIAKDHDTDSDTSSTKANRALQLAGTIALPVAEGERQVVAPWVVTSFENHHDAALDLLNETSLQRHDRVPVDNSDRDESDMDFSSGQLSVSSSSSDAFDMVDFVKKGQPTEVVTPQSLTELSGEERMKRLMTMNAKEFNASKVTGKIVTATAEAKGKNGKNKKKKSKTKRSTRHDPRYNTMVIGVRQAIRDVFRNLPFNDFVKLINFLLRGLQTIKHPHGSPVTYWHHDDPTFKYTMGLSATNKYTRALLVEMGFVEIRKYWVWPAQHLSMGGKSTALTWGEREVDQSCHGKNALRLDDMIKLFQTCQRNLRQASALERFTGHIQDDYQNDG</sequence>
<dbReference type="SMART" id="SM00364">
    <property type="entry name" value="LRR_BAC"/>
    <property type="match status" value="2"/>
</dbReference>
<dbReference type="AlphaFoldDB" id="A0A7S0ZQC4"/>
<dbReference type="PROSITE" id="PS51450">
    <property type="entry name" value="LRR"/>
    <property type="match status" value="2"/>
</dbReference>
<proteinExistence type="predicted"/>
<dbReference type="InterPro" id="IPR011992">
    <property type="entry name" value="EF-hand-dom_pair"/>
</dbReference>
<organism evidence="4">
    <name type="scientific">Noctiluca scintillans</name>
    <name type="common">Sea sparkle</name>
    <name type="synonym">Red tide dinoflagellate</name>
    <dbReference type="NCBI Taxonomy" id="2966"/>
    <lineage>
        <taxon>Eukaryota</taxon>
        <taxon>Sar</taxon>
        <taxon>Alveolata</taxon>
        <taxon>Dinophyceae</taxon>
        <taxon>Noctilucales</taxon>
        <taxon>Noctilucaceae</taxon>
        <taxon>Noctiluca</taxon>
    </lineage>
</organism>
<feature type="compositionally biased region" description="Basic and acidic residues" evidence="3">
    <location>
        <begin position="25"/>
        <end position="40"/>
    </location>
</feature>
<evidence type="ECO:0000313" key="4">
    <source>
        <dbReference type="EMBL" id="CAD8829249.1"/>
    </source>
</evidence>
<dbReference type="SMART" id="SM00369">
    <property type="entry name" value="LRR_TYP"/>
    <property type="match status" value="6"/>
</dbReference>
<feature type="compositionally biased region" description="Basic residues" evidence="3">
    <location>
        <begin position="41"/>
        <end position="50"/>
    </location>
</feature>
<feature type="compositionally biased region" description="Basic residues" evidence="3">
    <location>
        <begin position="825"/>
        <end position="840"/>
    </location>
</feature>
<feature type="region of interest" description="Disordered" evidence="3">
    <location>
        <begin position="647"/>
        <end position="685"/>
    </location>
</feature>
<evidence type="ECO:0000256" key="1">
    <source>
        <dbReference type="ARBA" id="ARBA00022614"/>
    </source>
</evidence>
<protein>
    <submittedName>
        <fullName evidence="4">Uncharacterized protein</fullName>
    </submittedName>
</protein>
<feature type="region of interest" description="Disordered" evidence="3">
    <location>
        <begin position="818"/>
        <end position="842"/>
    </location>
</feature>
<dbReference type="InterPro" id="IPR032675">
    <property type="entry name" value="LRR_dom_sf"/>
</dbReference>
<dbReference type="PANTHER" id="PTHR48051">
    <property type="match status" value="1"/>
</dbReference>
<dbReference type="InterPro" id="IPR001611">
    <property type="entry name" value="Leu-rich_rpt"/>
</dbReference>
<dbReference type="Pfam" id="PF00560">
    <property type="entry name" value="LRR_1"/>
    <property type="match status" value="1"/>
</dbReference>
<gene>
    <name evidence="4" type="ORF">NSCI0253_LOCUS3595</name>
</gene>
<dbReference type="InterPro" id="IPR003591">
    <property type="entry name" value="Leu-rich_rpt_typical-subtyp"/>
</dbReference>
<accession>A0A7S0ZQC4</accession>
<dbReference type="GO" id="GO:0005737">
    <property type="term" value="C:cytoplasm"/>
    <property type="evidence" value="ECO:0007669"/>
    <property type="project" value="TreeGrafter"/>
</dbReference>
<keyword evidence="2" id="KW-0677">Repeat</keyword>
<dbReference type="EMBL" id="HBFQ01005094">
    <property type="protein sequence ID" value="CAD8829249.1"/>
    <property type="molecule type" value="Transcribed_RNA"/>
</dbReference>
<feature type="region of interest" description="Disordered" evidence="3">
    <location>
        <begin position="734"/>
        <end position="758"/>
    </location>
</feature>
<name>A0A7S0ZQC4_NOCSC</name>
<dbReference type="SUPFAM" id="SSF52047">
    <property type="entry name" value="RNI-like"/>
    <property type="match status" value="1"/>
</dbReference>
<evidence type="ECO:0000256" key="2">
    <source>
        <dbReference type="ARBA" id="ARBA00022737"/>
    </source>
</evidence>
<dbReference type="InterPro" id="IPR050216">
    <property type="entry name" value="LRR_domain-containing"/>
</dbReference>
<feature type="compositionally biased region" description="Basic and acidic residues" evidence="3">
    <location>
        <begin position="660"/>
        <end position="677"/>
    </location>
</feature>
<evidence type="ECO:0000256" key="3">
    <source>
        <dbReference type="SAM" id="MobiDB-lite"/>
    </source>
</evidence>
<dbReference type="SUPFAM" id="SSF47473">
    <property type="entry name" value="EF-hand"/>
    <property type="match status" value="1"/>
</dbReference>